<feature type="compositionally biased region" description="Basic residues" evidence="1">
    <location>
        <begin position="404"/>
        <end position="419"/>
    </location>
</feature>
<dbReference type="AlphaFoldDB" id="A0AA97LFE5"/>
<feature type="compositionally biased region" description="Basic and acidic residues" evidence="1">
    <location>
        <begin position="99"/>
        <end position="118"/>
    </location>
</feature>
<dbReference type="Proteomes" id="UP001190640">
    <property type="component" value="Chromosome 14"/>
</dbReference>
<feature type="compositionally biased region" description="Pro residues" evidence="1">
    <location>
        <begin position="330"/>
        <end position="339"/>
    </location>
</feature>
<sequence length="640" mass="68619">MSLTIRVEDKIQRILNVIVKEKYFEKENMYVDNDDPVDIYFDWQKAFDKLIKDANQGERSGGFTRIAPTSPSRGFGTRSLAPFPGSQARRKPSPGLQKSDPRSQPKGTEAAKRTRERVGSSPSLGRTGKRHEPREVSSERPPRVLPAWGTNPPAEAPRPSSDGPAAEGRKKPGLPVLPPPSPHGARTATRVPLSPRHPREAAAVPGRKEAGRRPGSGPSPRSSPRGAPPATRLRAPSVPSRRHPAAPPEGRRPGTSVQWLPPLAGSRSRPRSVSSHRRLERAESPRGCLRTERGAPCSSCRAAPSHGFGSRRSSPRRPARTTALQRQNPCWPPPAPAPARPLGSFQPPPPVRRVFPEAPSEVLRLPQPCAPLSRLCLRAARNSRPKLPVPHSKALSREKGSRLAPRRRERGPARCKRTPHQPQHSANFASFRKKRVAPATYKAAPARFLGPRRRAPRPPDSHASPRGSSAGLPQRSPSASEPRQQRSLLRLRPSPRNRQRRFPPVRPEPRNTCSAPGDRGPARPPSCPDGASPFGASSPAARGCDHPVVGGLPLPAKVPGAQPEKSPAGAHGAEEGKGKPARGGGGARQPCPGEPRVPPSPPPPPAWLAAAACPAAAAPSARLALPAPASLRRAAARLPE</sequence>
<gene>
    <name evidence="3" type="primary">LOC129342336</name>
</gene>
<evidence type="ECO:0000313" key="2">
    <source>
        <dbReference type="Proteomes" id="UP001190640"/>
    </source>
</evidence>
<feature type="compositionally biased region" description="Low complexity" evidence="1">
    <location>
        <begin position="528"/>
        <end position="542"/>
    </location>
</feature>
<feature type="region of interest" description="Disordered" evidence="1">
    <location>
        <begin position="58"/>
        <end position="353"/>
    </location>
</feature>
<dbReference type="RefSeq" id="XP_054854013.1">
    <property type="nucleotide sequence ID" value="XM_054998038.1"/>
</dbReference>
<evidence type="ECO:0000256" key="1">
    <source>
        <dbReference type="SAM" id="MobiDB-lite"/>
    </source>
</evidence>
<feature type="compositionally biased region" description="Low complexity" evidence="1">
    <location>
        <begin position="480"/>
        <end position="492"/>
    </location>
</feature>
<reference evidence="3" key="1">
    <citation type="submission" date="2025-08" db="UniProtKB">
        <authorList>
            <consortium name="RefSeq"/>
        </authorList>
    </citation>
    <scope>IDENTIFICATION</scope>
    <source>
        <tissue evidence="3">Blood</tissue>
    </source>
</reference>
<organism evidence="2 3">
    <name type="scientific">Eublepharis macularius</name>
    <name type="common">Leopard gecko</name>
    <name type="synonym">Cyrtodactylus macularius</name>
    <dbReference type="NCBI Taxonomy" id="481883"/>
    <lineage>
        <taxon>Eukaryota</taxon>
        <taxon>Metazoa</taxon>
        <taxon>Chordata</taxon>
        <taxon>Craniata</taxon>
        <taxon>Vertebrata</taxon>
        <taxon>Euteleostomi</taxon>
        <taxon>Lepidosauria</taxon>
        <taxon>Squamata</taxon>
        <taxon>Bifurcata</taxon>
        <taxon>Gekkota</taxon>
        <taxon>Eublepharidae</taxon>
        <taxon>Eublepharinae</taxon>
        <taxon>Eublepharis</taxon>
    </lineage>
</organism>
<evidence type="ECO:0000313" key="3">
    <source>
        <dbReference type="RefSeq" id="XP_054854013.1"/>
    </source>
</evidence>
<dbReference type="KEGG" id="emc:129342336"/>
<feature type="compositionally biased region" description="Low complexity" evidence="1">
    <location>
        <begin position="213"/>
        <end position="230"/>
    </location>
</feature>
<accession>A0AA97LFE5</accession>
<feature type="compositionally biased region" description="Basic residues" evidence="1">
    <location>
        <begin position="493"/>
        <end position="503"/>
    </location>
</feature>
<dbReference type="GeneID" id="129342336"/>
<protein>
    <submittedName>
        <fullName evidence="3">Uncharacterized protein LOC129342336</fullName>
    </submittedName>
</protein>
<feature type="compositionally biased region" description="Basic and acidic residues" evidence="1">
    <location>
        <begin position="130"/>
        <end position="142"/>
    </location>
</feature>
<proteinExistence type="predicted"/>
<keyword evidence="2" id="KW-1185">Reference proteome</keyword>
<feature type="compositionally biased region" description="Pro residues" evidence="1">
    <location>
        <begin position="592"/>
        <end position="606"/>
    </location>
</feature>
<feature type="region of interest" description="Disordered" evidence="1">
    <location>
        <begin position="381"/>
        <end position="607"/>
    </location>
</feature>
<feature type="compositionally biased region" description="Basic and acidic residues" evidence="1">
    <location>
        <begin position="280"/>
        <end position="293"/>
    </location>
</feature>
<name>A0AA97LFE5_EUBMA</name>
<feature type="compositionally biased region" description="Basic residues" evidence="1">
    <location>
        <begin position="268"/>
        <end position="279"/>
    </location>
</feature>